<keyword evidence="5" id="KW-1185">Reference proteome</keyword>
<dbReference type="Gene3D" id="3.40.50.720">
    <property type="entry name" value="NAD(P)-binding Rossmann-like Domain"/>
    <property type="match status" value="1"/>
</dbReference>
<dbReference type="AlphaFoldDB" id="A0A3N2C4I2"/>
<dbReference type="RefSeq" id="WP_085513034.1">
    <property type="nucleotide sequence ID" value="NZ_FXAP01000005.1"/>
</dbReference>
<dbReference type="InterPro" id="IPR013549">
    <property type="entry name" value="DUF1731"/>
</dbReference>
<evidence type="ECO:0008006" key="6">
    <source>
        <dbReference type="Google" id="ProtNLM"/>
    </source>
</evidence>
<evidence type="ECO:0000259" key="3">
    <source>
        <dbReference type="Pfam" id="PF08338"/>
    </source>
</evidence>
<dbReference type="EMBL" id="RKHL01000001">
    <property type="protein sequence ID" value="ROR82174.1"/>
    <property type="molecule type" value="Genomic_DNA"/>
</dbReference>
<evidence type="ECO:0000313" key="5">
    <source>
        <dbReference type="Proteomes" id="UP000266915"/>
    </source>
</evidence>
<proteinExistence type="inferred from homology"/>
<dbReference type="InterPro" id="IPR001509">
    <property type="entry name" value="Epimerase_deHydtase"/>
</dbReference>
<dbReference type="Pfam" id="PF08338">
    <property type="entry name" value="DUF1731"/>
    <property type="match status" value="1"/>
</dbReference>
<dbReference type="Proteomes" id="UP000266915">
    <property type="component" value="Unassembled WGS sequence"/>
</dbReference>
<dbReference type="InterPro" id="IPR036291">
    <property type="entry name" value="NAD(P)-bd_dom_sf"/>
</dbReference>
<evidence type="ECO:0000313" key="4">
    <source>
        <dbReference type="EMBL" id="ROR82174.1"/>
    </source>
</evidence>
<dbReference type="Pfam" id="PF01370">
    <property type="entry name" value="Epimerase"/>
    <property type="match status" value="1"/>
</dbReference>
<comment type="caution">
    <text evidence="4">The sequence shown here is derived from an EMBL/GenBank/DDBJ whole genome shotgun (WGS) entry which is preliminary data.</text>
</comment>
<comment type="similarity">
    <text evidence="1">Belongs to the NAD(P)-dependent epimerase/dehydratase family. SDR39U1 subfamily.</text>
</comment>
<gene>
    <name evidence="4" type="ORF">EDD42_2262</name>
</gene>
<feature type="domain" description="DUF1731" evidence="3">
    <location>
        <begin position="245"/>
        <end position="291"/>
    </location>
</feature>
<sequence>MRIVIGGASGLIGTALGRSLETEGHEVVRLVRRPARGAGEAEWDPLAGVLDPAVVSGADAVVNLSGASLGKLPWTAAYRSTILWSRLSATRTLVDAMNRAEQPPAAFLSGSAVGYYGDRPGETLTEDSSRGAGFLADVVVAWEDSALAAPDAVRTVLLRNGIVVDLAGVLKPLAPLTRFGVAGPLGSGRQFWPWIGLQDEVRAITHLLTSTLSGPVNLCGPQAARADDLMFELARRMNRPYLLRVPKFALKALLGDAADGLLLSDQRVEPRRLLDDGFTFSTPTVEQALAEALARD</sequence>
<evidence type="ECO:0000259" key="2">
    <source>
        <dbReference type="Pfam" id="PF01370"/>
    </source>
</evidence>
<dbReference type="SUPFAM" id="SSF51735">
    <property type="entry name" value="NAD(P)-binding Rossmann-fold domains"/>
    <property type="match status" value="1"/>
</dbReference>
<evidence type="ECO:0000256" key="1">
    <source>
        <dbReference type="ARBA" id="ARBA00009353"/>
    </source>
</evidence>
<organism evidence="4 5">
    <name type="scientific">Plantibacter flavus</name>
    <dbReference type="NCBI Taxonomy" id="150123"/>
    <lineage>
        <taxon>Bacteria</taxon>
        <taxon>Bacillati</taxon>
        <taxon>Actinomycetota</taxon>
        <taxon>Actinomycetes</taxon>
        <taxon>Micrococcales</taxon>
        <taxon>Microbacteriaceae</taxon>
        <taxon>Plantibacter</taxon>
    </lineage>
</organism>
<dbReference type="PANTHER" id="PTHR11092">
    <property type="entry name" value="SUGAR NUCLEOTIDE EPIMERASE RELATED"/>
    <property type="match status" value="1"/>
</dbReference>
<protein>
    <recommendedName>
        <fullName evidence="6">TIGR01777 family protein</fullName>
    </recommendedName>
</protein>
<accession>A0A3N2C4I2</accession>
<dbReference type="NCBIfam" id="TIGR01777">
    <property type="entry name" value="yfcH"/>
    <property type="match status" value="1"/>
</dbReference>
<dbReference type="PANTHER" id="PTHR11092:SF0">
    <property type="entry name" value="EPIMERASE FAMILY PROTEIN SDR39U1"/>
    <property type="match status" value="1"/>
</dbReference>
<dbReference type="InterPro" id="IPR010099">
    <property type="entry name" value="SDR39U1"/>
</dbReference>
<name>A0A3N2C4I2_9MICO</name>
<reference evidence="4 5" key="1">
    <citation type="submission" date="2018-11" db="EMBL/GenBank/DDBJ databases">
        <title>Sequencing the genomes of 1000 actinobacteria strains.</title>
        <authorList>
            <person name="Klenk H.-P."/>
        </authorList>
    </citation>
    <scope>NUCLEOTIDE SEQUENCE [LARGE SCALE GENOMIC DNA]</scope>
    <source>
        <strain evidence="4 5">DSM 14012</strain>
    </source>
</reference>
<feature type="domain" description="NAD-dependent epimerase/dehydratase" evidence="2">
    <location>
        <begin position="3"/>
        <end position="126"/>
    </location>
</feature>